<comment type="caution">
    <text evidence="1">The sequence shown here is derived from an EMBL/GenBank/DDBJ whole genome shotgun (WGS) entry which is preliminary data.</text>
</comment>
<dbReference type="EMBL" id="BMYZ01000003">
    <property type="protein sequence ID" value="GGY83681.1"/>
    <property type="molecule type" value="Genomic_DNA"/>
</dbReference>
<proteinExistence type="predicted"/>
<keyword evidence="1" id="KW-0456">Lyase</keyword>
<evidence type="ECO:0000313" key="1">
    <source>
        <dbReference type="EMBL" id="GGY83681.1"/>
    </source>
</evidence>
<dbReference type="InterPro" id="IPR012669">
    <property type="entry name" value="Pectate_lyase"/>
</dbReference>
<dbReference type="Pfam" id="PF09492">
    <property type="entry name" value="Pec_lyase"/>
    <property type="match status" value="1"/>
</dbReference>
<name>A0ABQ3B9E4_9GAMM</name>
<keyword evidence="2" id="KW-1185">Reference proteome</keyword>
<dbReference type="GO" id="GO:0016829">
    <property type="term" value="F:lyase activity"/>
    <property type="evidence" value="ECO:0007669"/>
    <property type="project" value="UniProtKB-KW"/>
</dbReference>
<dbReference type="SUPFAM" id="SSF81853">
    <property type="entry name" value="Family 10 polysaccharide lyase"/>
    <property type="match status" value="1"/>
</dbReference>
<reference evidence="2" key="1">
    <citation type="journal article" date="2019" name="Int. J. Syst. Evol. Microbiol.">
        <title>The Global Catalogue of Microorganisms (GCM) 10K type strain sequencing project: providing services to taxonomists for standard genome sequencing and annotation.</title>
        <authorList>
            <consortium name="The Broad Institute Genomics Platform"/>
            <consortium name="The Broad Institute Genome Sequencing Center for Infectious Disease"/>
            <person name="Wu L."/>
            <person name="Ma J."/>
        </authorList>
    </citation>
    <scope>NUCLEOTIDE SEQUENCE [LARGE SCALE GENOMIC DNA]</scope>
    <source>
        <strain evidence="2">KCTC 32239</strain>
    </source>
</reference>
<organism evidence="1 2">
    <name type="scientific">Cellvibrio zantedeschiae</name>
    <dbReference type="NCBI Taxonomy" id="1237077"/>
    <lineage>
        <taxon>Bacteria</taxon>
        <taxon>Pseudomonadati</taxon>
        <taxon>Pseudomonadota</taxon>
        <taxon>Gammaproteobacteria</taxon>
        <taxon>Cellvibrionales</taxon>
        <taxon>Cellvibrionaceae</taxon>
        <taxon>Cellvibrio</taxon>
    </lineage>
</organism>
<accession>A0ABQ3B9E4</accession>
<protein>
    <submittedName>
        <fullName evidence="1">Pectate lyase</fullName>
    </submittedName>
</protein>
<dbReference type="Gene3D" id="1.50.10.20">
    <property type="match status" value="1"/>
</dbReference>
<evidence type="ECO:0000313" key="2">
    <source>
        <dbReference type="Proteomes" id="UP000619761"/>
    </source>
</evidence>
<dbReference type="Proteomes" id="UP000619761">
    <property type="component" value="Unassembled WGS sequence"/>
</dbReference>
<gene>
    <name evidence="1" type="ORF">GCM10011613_30730</name>
</gene>
<sequence length="497" mass="56268">MMDKVSYQGGFVWSYLPDFSRQWGELEARRSMIWLQPPGTATVGHVLLDAYHATKDEYYYRAAEQVASAIMRAQLPSGGWNYVADFSGEDSLREWYSTVGKNAWRLEEFQYYSNNATFDDGGTMEAATFLLRLYLEKHNKKYRPALTKAIDFVLQSQYPIGGWPQRYPLSKSQPHKGVANYASFITFNDDVADKNLEFLLMCYQSLGETRVLGAIERGMNAYVLLQLKQPQPGWALQYNADLLPDGARSFEPKSVSTSTTLDNIYQLLKFYKLTGDKKFIARIPEALDWLETKKLPPEAIKNNRTYAGNVELGTGRFLFTHRRGSNVVNGEYYADYNPEKTLAHYGSARHIEIDALGAAYADVLGLSSDELAKQSPFKSLKRIPLPAYFSFKQGNNSDLNLRGRNSMDSERHLQEILTTLNSQGYWSTTLVMTSNPYRGEPPATGLSKDTRYAETMVGDEWDTSPYISEAPVEGISTGVYVKNMGALIRYLIDNKNL</sequence>